<dbReference type="CDD" id="cd11377">
    <property type="entry name" value="Pro-peptidase_S53"/>
    <property type="match status" value="1"/>
</dbReference>
<keyword evidence="4 7" id="KW-0720">Serine protease</keyword>
<accession>A0A6A5BYT9</accession>
<dbReference type="EMBL" id="VFQX01000029">
    <property type="protein sequence ID" value="KAF0978505.1"/>
    <property type="molecule type" value="Genomic_DNA"/>
</dbReference>
<dbReference type="GO" id="GO:0006508">
    <property type="term" value="P:proteolysis"/>
    <property type="evidence" value="ECO:0007669"/>
    <property type="project" value="UniProtKB-KW"/>
</dbReference>
<dbReference type="Gene3D" id="3.40.50.200">
    <property type="entry name" value="Peptidase S8/S53 domain"/>
    <property type="match status" value="1"/>
</dbReference>
<feature type="domain" description="Peptidase S53" evidence="9">
    <location>
        <begin position="249"/>
        <end position="603"/>
    </location>
</feature>
<keyword evidence="1 7" id="KW-0645">Protease</keyword>
<dbReference type="InterPro" id="IPR023828">
    <property type="entry name" value="Peptidase_S8_Ser-AS"/>
</dbReference>
<keyword evidence="2 7" id="KW-0479">Metal-binding</keyword>
<dbReference type="InterPro" id="IPR000209">
    <property type="entry name" value="Peptidase_S8/S53_dom"/>
</dbReference>
<keyword evidence="6" id="KW-0865">Zymogen</keyword>
<dbReference type="Proteomes" id="UP000444721">
    <property type="component" value="Unassembled WGS sequence"/>
</dbReference>
<evidence type="ECO:0000256" key="5">
    <source>
        <dbReference type="ARBA" id="ARBA00022837"/>
    </source>
</evidence>
<dbReference type="SUPFAM" id="SSF52743">
    <property type="entry name" value="Subtilisin-like"/>
    <property type="match status" value="1"/>
</dbReference>
<gene>
    <name evidence="10" type="ORF">FDP41_002325</name>
</gene>
<reference evidence="10 11" key="1">
    <citation type="journal article" date="2019" name="Sci. Rep.">
        <title>Nanopore sequencing improves the draft genome of the human pathogenic amoeba Naegleria fowleri.</title>
        <authorList>
            <person name="Liechti N."/>
            <person name="Schurch N."/>
            <person name="Bruggmann R."/>
            <person name="Wittwer M."/>
        </authorList>
    </citation>
    <scope>NUCLEOTIDE SEQUENCE [LARGE SCALE GENOMIC DNA]</scope>
    <source>
        <strain evidence="10 11">ATCC 30894</strain>
    </source>
</reference>
<dbReference type="PANTHER" id="PTHR14218">
    <property type="entry name" value="PROTEASE S8 TRIPEPTIDYL PEPTIDASE I CLN2"/>
    <property type="match status" value="1"/>
</dbReference>
<feature type="signal peptide" evidence="8">
    <location>
        <begin position="1"/>
        <end position="27"/>
    </location>
</feature>
<dbReference type="SUPFAM" id="SSF54897">
    <property type="entry name" value="Protease propeptides/inhibitors"/>
    <property type="match status" value="1"/>
</dbReference>
<feature type="binding site" evidence="7">
    <location>
        <position position="562"/>
    </location>
    <ligand>
        <name>Ca(2+)</name>
        <dbReference type="ChEBI" id="CHEBI:29108"/>
    </ligand>
</feature>
<dbReference type="InterPro" id="IPR015366">
    <property type="entry name" value="S53_propep"/>
</dbReference>
<dbReference type="SMART" id="SM00944">
    <property type="entry name" value="Pro-kuma_activ"/>
    <property type="match status" value="1"/>
</dbReference>
<evidence type="ECO:0000313" key="11">
    <source>
        <dbReference type="Proteomes" id="UP000444721"/>
    </source>
</evidence>
<feature type="active site" description="Charge relay system" evidence="7">
    <location>
        <position position="316"/>
    </location>
</feature>
<evidence type="ECO:0000259" key="9">
    <source>
        <dbReference type="PROSITE" id="PS51695"/>
    </source>
</evidence>
<dbReference type="VEuPathDB" id="AmoebaDB:FDP41_002325"/>
<dbReference type="AlphaFoldDB" id="A0A6A5BYT9"/>
<proteinExistence type="predicted"/>
<feature type="binding site" evidence="7">
    <location>
        <position position="561"/>
    </location>
    <ligand>
        <name>Ca(2+)</name>
        <dbReference type="ChEBI" id="CHEBI:29108"/>
    </ligand>
</feature>
<dbReference type="Pfam" id="PF00082">
    <property type="entry name" value="Peptidase_S8"/>
    <property type="match status" value="1"/>
</dbReference>
<evidence type="ECO:0000256" key="6">
    <source>
        <dbReference type="ARBA" id="ARBA00023145"/>
    </source>
</evidence>
<name>A0A6A5BYT9_NAEFO</name>
<comment type="cofactor">
    <cofactor evidence="7">
        <name>Ca(2+)</name>
        <dbReference type="ChEBI" id="CHEBI:29108"/>
    </cofactor>
    <text evidence="7">Binds 1 Ca(2+) ion per subunit.</text>
</comment>
<keyword evidence="11" id="KW-1185">Reference proteome</keyword>
<keyword evidence="8" id="KW-0732">Signal</keyword>
<keyword evidence="5 7" id="KW-0106">Calcium</keyword>
<feature type="active site" description="Charge relay system" evidence="7">
    <location>
        <position position="516"/>
    </location>
</feature>
<dbReference type="PROSITE" id="PS00138">
    <property type="entry name" value="SUBTILASE_SER"/>
    <property type="match status" value="1"/>
</dbReference>
<sequence length="603" mass="66498">MLNSKTMTSSLLKGLLLLVMMITFSSTDSLAALISPSDTLADDLLKSSNYVRMETERLGSSQRMNDASKRGPALFVPEQWKKIASENGKRSTNENQMLHLTFALKNQNIDKLTQLLLAVSDPSSPQHENYLTMSQVAAMTTPRSEHKELVLNYIKSIPGAIIVKISKHENFVSALLPLSSVNKYLKADMQAYRHEKTGDVVFRSEIGYSMPEKLAQAVTMISGLVRFPTVERKIIFSDSQRSRTPNDFPITPQVIWSRYNITFPASVDPKSSQAVASFLQQYYSTSDLVLFQNTYGLEKQLPKLVGPNIESNPGVEASLDIQYLMGVGYKINTTFVSTPGINPITEQEPFYDWIIKQQEMGDQSPWVHSVSYGDIEYQATRPMAEQLDAEFIKFGVTGRTIMIASGDNGSRCNNEGTQFQPEWPTSSPWVTSVGATTPSTENWWEESTSWSGGGFSNYYAQPKYQANAVKTYLNQNGAPSTSFFNISGRAYPDVASLGVNYQVFVGGVVKNVAGTSASTPCFSGVVALMNDARFKAGKKPLGFLNIWIYQHAGITPSAFYDITHGVNTVAPCPQGFPAAKGWDPISGFGVPNFAILKHLALLK</sequence>
<keyword evidence="3 7" id="KW-0378">Hydrolase</keyword>
<dbReference type="InterPro" id="IPR050819">
    <property type="entry name" value="Tripeptidyl-peptidase_I"/>
</dbReference>
<feature type="chain" id="PRO_5025553572" description="Peptidase S53 domain-containing protein" evidence="8">
    <location>
        <begin position="28"/>
        <end position="603"/>
    </location>
</feature>
<evidence type="ECO:0000256" key="2">
    <source>
        <dbReference type="ARBA" id="ARBA00022723"/>
    </source>
</evidence>
<dbReference type="InterPro" id="IPR030400">
    <property type="entry name" value="Sedolisin_dom"/>
</dbReference>
<dbReference type="RefSeq" id="XP_044563218.1">
    <property type="nucleotide sequence ID" value="XM_044705507.1"/>
</dbReference>
<protein>
    <recommendedName>
        <fullName evidence="9">Peptidase S53 domain-containing protein</fullName>
    </recommendedName>
</protein>
<feature type="binding site" evidence="7">
    <location>
        <position position="583"/>
    </location>
    <ligand>
        <name>Ca(2+)</name>
        <dbReference type="ChEBI" id="CHEBI:29108"/>
    </ligand>
</feature>
<dbReference type="InterPro" id="IPR036852">
    <property type="entry name" value="Peptidase_S8/S53_dom_sf"/>
</dbReference>
<evidence type="ECO:0000256" key="7">
    <source>
        <dbReference type="PROSITE-ProRule" id="PRU01032"/>
    </source>
</evidence>
<evidence type="ECO:0000313" key="10">
    <source>
        <dbReference type="EMBL" id="KAF0978505.1"/>
    </source>
</evidence>
<dbReference type="CDD" id="cd04056">
    <property type="entry name" value="Peptidases_S53"/>
    <property type="match status" value="1"/>
</dbReference>
<organism evidence="10 11">
    <name type="scientific">Naegleria fowleri</name>
    <name type="common">Brain eating amoeba</name>
    <dbReference type="NCBI Taxonomy" id="5763"/>
    <lineage>
        <taxon>Eukaryota</taxon>
        <taxon>Discoba</taxon>
        <taxon>Heterolobosea</taxon>
        <taxon>Tetramitia</taxon>
        <taxon>Eutetramitia</taxon>
        <taxon>Vahlkampfiidae</taxon>
        <taxon>Naegleria</taxon>
    </lineage>
</organism>
<dbReference type="PANTHER" id="PTHR14218:SF15">
    <property type="entry name" value="TRIPEPTIDYL-PEPTIDASE 1"/>
    <property type="match status" value="1"/>
</dbReference>
<dbReference type="Pfam" id="PF09286">
    <property type="entry name" value="Pro-kuma_activ"/>
    <property type="match status" value="1"/>
</dbReference>
<evidence type="ECO:0000256" key="8">
    <source>
        <dbReference type="SAM" id="SignalP"/>
    </source>
</evidence>
<dbReference type="PROSITE" id="PS51695">
    <property type="entry name" value="SEDOLISIN"/>
    <property type="match status" value="1"/>
</dbReference>
<dbReference type="VEuPathDB" id="AmoebaDB:NF0007890"/>
<dbReference type="GO" id="GO:0046872">
    <property type="term" value="F:metal ion binding"/>
    <property type="evidence" value="ECO:0007669"/>
    <property type="project" value="UniProtKB-UniRule"/>
</dbReference>
<evidence type="ECO:0000256" key="3">
    <source>
        <dbReference type="ARBA" id="ARBA00022801"/>
    </source>
</evidence>
<dbReference type="GO" id="GO:0004252">
    <property type="term" value="F:serine-type endopeptidase activity"/>
    <property type="evidence" value="ECO:0007669"/>
    <property type="project" value="UniProtKB-UniRule"/>
</dbReference>
<dbReference type="OrthoDB" id="2919105at2759"/>
<feature type="binding site" evidence="7">
    <location>
        <position position="581"/>
    </location>
    <ligand>
        <name>Ca(2+)</name>
        <dbReference type="ChEBI" id="CHEBI:29108"/>
    </ligand>
</feature>
<comment type="caution">
    <text evidence="10">The sequence shown here is derived from an EMBL/GenBank/DDBJ whole genome shotgun (WGS) entry which is preliminary data.</text>
</comment>
<dbReference type="OMA" id="WFPKLKD"/>
<dbReference type="GeneID" id="68109543"/>
<dbReference type="GO" id="GO:0008240">
    <property type="term" value="F:tripeptidyl-peptidase activity"/>
    <property type="evidence" value="ECO:0007669"/>
    <property type="project" value="TreeGrafter"/>
</dbReference>
<feature type="active site" description="Charge relay system" evidence="7">
    <location>
        <position position="320"/>
    </location>
</feature>
<dbReference type="VEuPathDB" id="AmoebaDB:NfTy_042500"/>
<evidence type="ECO:0000256" key="4">
    <source>
        <dbReference type="ARBA" id="ARBA00022825"/>
    </source>
</evidence>
<evidence type="ECO:0000256" key="1">
    <source>
        <dbReference type="ARBA" id="ARBA00022670"/>
    </source>
</evidence>